<geneLocation type="plasmid" evidence="1">
    <name>LIBA6289</name>
</geneLocation>
<evidence type="ECO:0000313" key="2">
    <source>
        <dbReference type="EMBL" id="VFD35864.1"/>
    </source>
</evidence>
<name>A0A2R4NCI2_CLODI</name>
<evidence type="ECO:0000313" key="3">
    <source>
        <dbReference type="Proteomes" id="UP000411588"/>
    </source>
</evidence>
<dbReference type="AlphaFoldDB" id="A0A2R4NCI2"/>
<reference evidence="1" key="1">
    <citation type="journal article" date="2018" name="Genome Biol. Evol.">
        <title>Two Groups of Cocirculating, Epidemic Clostridiodes difficile Strains Microdiversify through Different Mechanisms.</title>
        <authorList>
            <person name="Murillo T."/>
            <person name="Ramirez-Vargas G."/>
            <person name="Riedel T."/>
            <person name="Overmann J."/>
            <person name="Andersen J.M."/>
            <person name="Guzman-Verri C."/>
            <person name="Chaves-Olarte E."/>
            <person name="Rodriguez C."/>
        </authorList>
    </citation>
    <scope>NUCLEOTIDE SEQUENCE</scope>
    <source>
        <strain evidence="1">LIBA-6289</strain>
        <plasmid evidence="1">LIBA6289</plasmid>
    </source>
</reference>
<organism evidence="1">
    <name type="scientific">Clostridioides difficile</name>
    <name type="common">Peptoclostridium difficile</name>
    <dbReference type="NCBI Taxonomy" id="1496"/>
    <lineage>
        <taxon>Bacteria</taxon>
        <taxon>Bacillati</taxon>
        <taxon>Bacillota</taxon>
        <taxon>Clostridia</taxon>
        <taxon>Peptostreptococcales</taxon>
        <taxon>Peptostreptococcaceae</taxon>
        <taxon>Clostridioides</taxon>
    </lineage>
</organism>
<gene>
    <name evidence="1" type="ORF">plasmid_LIBA6289_00055</name>
    <name evidence="2" type="ORF">SAMEA1402399_03734</name>
</gene>
<dbReference type="EMBL" id="CAADAN010000019">
    <property type="protein sequence ID" value="VFD35864.1"/>
    <property type="molecule type" value="Genomic_DNA"/>
</dbReference>
<accession>A0A2R4NCI2</accession>
<evidence type="ECO:0000313" key="1">
    <source>
        <dbReference type="EMBL" id="AVX33740.1"/>
    </source>
</evidence>
<keyword evidence="1" id="KW-0614">Plasmid</keyword>
<reference evidence="2 3" key="2">
    <citation type="submission" date="2019-02" db="EMBL/GenBank/DDBJ databases">
        <authorList>
            <consortium name="Pathogen Informatics"/>
        </authorList>
    </citation>
    <scope>NUCLEOTIDE SEQUENCE [LARGE SCALE GENOMIC DNA]</scope>
    <source>
        <strain evidence="2">Clo34</strain>
        <strain evidence="3">clo34</strain>
    </source>
</reference>
<proteinExistence type="predicted"/>
<dbReference type="Proteomes" id="UP000411588">
    <property type="component" value="Unassembled WGS sequence"/>
</dbReference>
<dbReference type="RefSeq" id="WP_109277222.1">
    <property type="nucleotide sequence ID" value="NZ_CAADAN010000019.1"/>
</dbReference>
<protein>
    <submittedName>
        <fullName evidence="1">Uncharacterized protein</fullName>
    </submittedName>
</protein>
<dbReference type="EMBL" id="MF547664">
    <property type="protein sequence ID" value="AVX33740.1"/>
    <property type="molecule type" value="Genomic_DNA"/>
</dbReference>
<sequence length="145" mass="17448">MEEYYIKCLNEEVDEIRFLYKNFAINLNVSENILDRKIVYVKSGAILIGALYGFVRQRNEYSDEYKIFKEIEKILDSDNVINLEKSNVYFEQIKGMALTLWKIYLKNAKTEIMRTLIVKELKSNLKDFYYEYSLKINMNKMYKLD</sequence>